<dbReference type="Proteomes" id="UP000293562">
    <property type="component" value="Unassembled WGS sequence"/>
</dbReference>
<dbReference type="PANTHER" id="PTHR30023">
    <property type="entry name" value="D-ALANYL-D-ALANINE CARBOXYPEPTIDASE"/>
    <property type="match status" value="1"/>
</dbReference>
<dbReference type="InterPro" id="IPR012338">
    <property type="entry name" value="Beta-lactam/transpept-like"/>
</dbReference>
<dbReference type="Pfam" id="PF02113">
    <property type="entry name" value="Peptidase_S13"/>
    <property type="match status" value="1"/>
</dbReference>
<accession>A0A4Q7VBS4</accession>
<keyword evidence="3" id="KW-0645">Protease</keyword>
<keyword evidence="2" id="KW-0378">Hydrolase</keyword>
<dbReference type="Gene3D" id="3.50.80.20">
    <property type="entry name" value="D-Ala-D-Ala carboxypeptidase C, peptidase S13"/>
    <property type="match status" value="1"/>
</dbReference>
<organism evidence="3 4">
    <name type="scientific">Ancylomarina subtilis</name>
    <dbReference type="NCBI Taxonomy" id="1639035"/>
    <lineage>
        <taxon>Bacteria</taxon>
        <taxon>Pseudomonadati</taxon>
        <taxon>Bacteroidota</taxon>
        <taxon>Bacteroidia</taxon>
        <taxon>Marinilabiliales</taxon>
        <taxon>Marinifilaceae</taxon>
        <taxon>Ancylomarina</taxon>
    </lineage>
</organism>
<dbReference type="OrthoDB" id="9802627at2"/>
<dbReference type="GO" id="GO:0006508">
    <property type="term" value="P:proteolysis"/>
    <property type="evidence" value="ECO:0007669"/>
    <property type="project" value="InterPro"/>
</dbReference>
<evidence type="ECO:0000313" key="3">
    <source>
        <dbReference type="EMBL" id="RZT93277.1"/>
    </source>
</evidence>
<keyword evidence="4" id="KW-1185">Reference proteome</keyword>
<evidence type="ECO:0000256" key="2">
    <source>
        <dbReference type="ARBA" id="ARBA00022801"/>
    </source>
</evidence>
<comment type="caution">
    <text evidence="3">The sequence shown here is derived from an EMBL/GenBank/DDBJ whole genome shotgun (WGS) entry which is preliminary data.</text>
</comment>
<dbReference type="Gene3D" id="3.40.710.10">
    <property type="entry name" value="DD-peptidase/beta-lactamase superfamily"/>
    <property type="match status" value="2"/>
</dbReference>
<dbReference type="SUPFAM" id="SSF56601">
    <property type="entry name" value="beta-lactamase/transpeptidase-like"/>
    <property type="match status" value="1"/>
</dbReference>
<dbReference type="GO" id="GO:0004185">
    <property type="term" value="F:serine-type carboxypeptidase activity"/>
    <property type="evidence" value="ECO:0007669"/>
    <property type="project" value="InterPro"/>
</dbReference>
<comment type="similarity">
    <text evidence="1">Belongs to the peptidase S13 family.</text>
</comment>
<protein>
    <submittedName>
        <fullName evidence="3">D-alanyl-D-alanine carboxypeptidase/D-alanyl-D-alanine-endopeptidase (Penicillin-binding protein 4)</fullName>
    </submittedName>
</protein>
<dbReference type="AlphaFoldDB" id="A0A4Q7VBS4"/>
<gene>
    <name evidence="3" type="ORF">EV201_2429</name>
</gene>
<sequence length="484" mass="53838">MIKRYTHIIMTRFILKYCFITYLLLAYISVFAQNYSDQKLVDTFVEQDIFKSASIGIEIRDLKTGEIFAAHNSKKSLTPASTQKLLTTAAALEILDANFQFQTEVIITGRIDKNGILMGNLIIKGNGDPSLASKYFPKNNRFISSIYQELKKNGIHQINGKLIVDTTCYKSSVPRTWIWEDIGNYYGAVPHAISYKDNTYTLHFESKEAGQFTKIIKVDSKQSGITFSNQVMSSTINKDRAYIFGGPTDSHRLVEGTIPQNRSDFKVKGAVSKPDMVLLSDLNKVLQAGGIPIKEQDFRTKTQKTLLIFKSPPLSEIVALTNQKSINLFADHLLFQIGMNEKNEGSWQSGISALKEFWQSKGLDSTSLFLFDGSGLSHFNAISAQALNQVLAHMNRSENATSFFNSLPIAGQNGTLKSFGKQSDLAGNFSAKTGSMTGVRSYSGILKRQDGTPVAISLIINNYSCHTKLLNEELKILLVNLARK</sequence>
<dbReference type="PANTHER" id="PTHR30023:SF0">
    <property type="entry name" value="PENICILLIN-SENSITIVE CARBOXYPEPTIDASE A"/>
    <property type="match status" value="1"/>
</dbReference>
<dbReference type="GO" id="GO:0000270">
    <property type="term" value="P:peptidoglycan metabolic process"/>
    <property type="evidence" value="ECO:0007669"/>
    <property type="project" value="TreeGrafter"/>
</dbReference>
<proteinExistence type="inferred from homology"/>
<evidence type="ECO:0000313" key="4">
    <source>
        <dbReference type="Proteomes" id="UP000293562"/>
    </source>
</evidence>
<keyword evidence="3" id="KW-0121">Carboxypeptidase</keyword>
<dbReference type="EMBL" id="SHKN01000002">
    <property type="protein sequence ID" value="RZT93277.1"/>
    <property type="molecule type" value="Genomic_DNA"/>
</dbReference>
<reference evidence="3 4" key="1">
    <citation type="submission" date="2019-02" db="EMBL/GenBank/DDBJ databases">
        <title>Genomic Encyclopedia of Type Strains, Phase IV (KMG-IV): sequencing the most valuable type-strain genomes for metagenomic binning, comparative biology and taxonomic classification.</title>
        <authorList>
            <person name="Goeker M."/>
        </authorList>
    </citation>
    <scope>NUCLEOTIDE SEQUENCE [LARGE SCALE GENOMIC DNA]</scope>
    <source>
        <strain evidence="3 4">DSM 28825</strain>
    </source>
</reference>
<evidence type="ECO:0000256" key="1">
    <source>
        <dbReference type="ARBA" id="ARBA00006096"/>
    </source>
</evidence>
<dbReference type="PRINTS" id="PR00922">
    <property type="entry name" value="DADACBPTASE3"/>
</dbReference>
<dbReference type="NCBIfam" id="TIGR00666">
    <property type="entry name" value="PBP4"/>
    <property type="match status" value="1"/>
</dbReference>
<name>A0A4Q7VBS4_9BACT</name>
<dbReference type="InterPro" id="IPR000667">
    <property type="entry name" value="Peptidase_S13"/>
</dbReference>